<gene>
    <name evidence="2" type="ORF">BCR38DRAFT_422212</name>
</gene>
<feature type="region of interest" description="Disordered" evidence="1">
    <location>
        <begin position="105"/>
        <end position="137"/>
    </location>
</feature>
<feature type="region of interest" description="Disordered" evidence="1">
    <location>
        <begin position="1"/>
        <end position="26"/>
    </location>
</feature>
<accession>A0A1Y2EFY5</accession>
<name>A0A1Y2EFY5_9PEZI</name>
<sequence>MSKRKRTQPTPEAEPVDLSESPQSPGPSIFNTTFSIYRVSPLYIGASPLDASRLKILSKRLRETLVGDVVRGVHIGLSEENLNSHVGALKDVVWRWVGARGLMKRRGGHAGREGSAELGASDGDSDRDSDEEGEDDGVKKEALVIELRYETTTCTAILLPRLAPTETTGQGQNQNQQWTSFPTTGIRQTTANFQANPDSFTHLPLLLLRMPAPLKSIIADFISRTFDCRISSLRLGTRTLVACLEDYLKRLSQASQSKSGKDVNLTLGFDIEKTSRSSQADGKRNEEGGGAAATEPALQPGLRTMDVYIPAPEILRFIRAHSSNSRSKPARPPQTQTSHPPRSIPATEEGWHWRNSPETSTKDAPFTEAVAQYLDHHLALDLFHPSVRILRVACDGFVAGGGRVKVFEQMGNEVDAVRGLLGRLVDRASGGGFA</sequence>
<feature type="region of interest" description="Disordered" evidence="1">
    <location>
        <begin position="322"/>
        <end position="361"/>
    </location>
</feature>
<feature type="compositionally biased region" description="Basic and acidic residues" evidence="1">
    <location>
        <begin position="274"/>
        <end position="287"/>
    </location>
</feature>
<proteinExistence type="predicted"/>
<dbReference type="RefSeq" id="XP_040720431.1">
    <property type="nucleotide sequence ID" value="XM_040859497.1"/>
</dbReference>
<dbReference type="Pfam" id="PF13092">
    <property type="entry name" value="CENP-L"/>
    <property type="match status" value="1"/>
</dbReference>
<protein>
    <submittedName>
        <fullName evidence="2">Kinetochore complex Sim4 subunit Fta1-domain-containing protein</fullName>
    </submittedName>
</protein>
<evidence type="ECO:0000313" key="2">
    <source>
        <dbReference type="EMBL" id="ORY70481.1"/>
    </source>
</evidence>
<organism evidence="2 3">
    <name type="scientific">Pseudomassariella vexata</name>
    <dbReference type="NCBI Taxonomy" id="1141098"/>
    <lineage>
        <taxon>Eukaryota</taxon>
        <taxon>Fungi</taxon>
        <taxon>Dikarya</taxon>
        <taxon>Ascomycota</taxon>
        <taxon>Pezizomycotina</taxon>
        <taxon>Sordariomycetes</taxon>
        <taxon>Xylariomycetidae</taxon>
        <taxon>Amphisphaeriales</taxon>
        <taxon>Pseudomassariaceae</taxon>
        <taxon>Pseudomassariella</taxon>
    </lineage>
</organism>
<feature type="compositionally biased region" description="Polar residues" evidence="1">
    <location>
        <begin position="322"/>
        <end position="340"/>
    </location>
</feature>
<dbReference type="InterPro" id="IPR025204">
    <property type="entry name" value="CENP-L"/>
</dbReference>
<comment type="caution">
    <text evidence="2">The sequence shown here is derived from an EMBL/GenBank/DDBJ whole genome shotgun (WGS) entry which is preliminary data.</text>
</comment>
<dbReference type="AlphaFoldDB" id="A0A1Y2EFY5"/>
<dbReference type="GeneID" id="63775709"/>
<dbReference type="OrthoDB" id="8864979at2759"/>
<reference evidence="2 3" key="1">
    <citation type="submission" date="2016-07" db="EMBL/GenBank/DDBJ databases">
        <title>Pervasive Adenine N6-methylation of Active Genes in Fungi.</title>
        <authorList>
            <consortium name="DOE Joint Genome Institute"/>
            <person name="Mondo S.J."/>
            <person name="Dannebaum R.O."/>
            <person name="Kuo R.C."/>
            <person name="Labutti K."/>
            <person name="Haridas S."/>
            <person name="Kuo A."/>
            <person name="Salamov A."/>
            <person name="Ahrendt S.R."/>
            <person name="Lipzen A."/>
            <person name="Sullivan W."/>
            <person name="Andreopoulos W.B."/>
            <person name="Clum A."/>
            <person name="Lindquist E."/>
            <person name="Daum C."/>
            <person name="Ramamoorthy G.K."/>
            <person name="Gryganskyi A."/>
            <person name="Culley D."/>
            <person name="Magnuson J.K."/>
            <person name="James T.Y."/>
            <person name="O'Malley M.A."/>
            <person name="Stajich J.E."/>
            <person name="Spatafora J.W."/>
            <person name="Visel A."/>
            <person name="Grigoriev I.V."/>
        </authorList>
    </citation>
    <scope>NUCLEOTIDE SEQUENCE [LARGE SCALE GENOMIC DNA]</scope>
    <source>
        <strain evidence="2 3">CBS 129021</strain>
    </source>
</reference>
<evidence type="ECO:0000256" key="1">
    <source>
        <dbReference type="SAM" id="MobiDB-lite"/>
    </source>
</evidence>
<feature type="region of interest" description="Disordered" evidence="1">
    <location>
        <begin position="274"/>
        <end position="297"/>
    </location>
</feature>
<evidence type="ECO:0000313" key="3">
    <source>
        <dbReference type="Proteomes" id="UP000193689"/>
    </source>
</evidence>
<dbReference type="EMBL" id="MCFJ01000002">
    <property type="protein sequence ID" value="ORY70481.1"/>
    <property type="molecule type" value="Genomic_DNA"/>
</dbReference>
<dbReference type="Proteomes" id="UP000193689">
    <property type="component" value="Unassembled WGS sequence"/>
</dbReference>
<dbReference type="InParanoid" id="A0A1Y2EFY5"/>
<feature type="compositionally biased region" description="Acidic residues" evidence="1">
    <location>
        <begin position="123"/>
        <end position="135"/>
    </location>
</feature>
<keyword evidence="3" id="KW-1185">Reference proteome</keyword>